<dbReference type="GO" id="GO:0008081">
    <property type="term" value="F:phosphoric diester hydrolase activity"/>
    <property type="evidence" value="ECO:0007669"/>
    <property type="project" value="TreeGrafter"/>
</dbReference>
<dbReference type="InterPro" id="IPR004843">
    <property type="entry name" value="Calcineurin-like_PHP"/>
</dbReference>
<dbReference type="GO" id="GO:0000298">
    <property type="term" value="F:endopolyphosphatase activity"/>
    <property type="evidence" value="ECO:0007669"/>
    <property type="project" value="UniProtKB-EC"/>
</dbReference>
<dbReference type="SUPFAM" id="SSF56300">
    <property type="entry name" value="Metallo-dependent phosphatases"/>
    <property type="match status" value="1"/>
</dbReference>
<feature type="domain" description="Calcineurin-like phosphoesterase" evidence="4">
    <location>
        <begin position="65"/>
        <end position="325"/>
    </location>
</feature>
<dbReference type="PANTHER" id="PTHR10340:SF55">
    <property type="entry name" value="ENDOPOLYPHOSPHATASE"/>
    <property type="match status" value="1"/>
</dbReference>
<accession>A0A9W8E237</accession>
<dbReference type="Proteomes" id="UP001150925">
    <property type="component" value="Unassembled WGS sequence"/>
</dbReference>
<evidence type="ECO:0000256" key="2">
    <source>
        <dbReference type="ARBA" id="ARBA00023180"/>
    </source>
</evidence>
<keyword evidence="3" id="KW-1133">Transmembrane helix</keyword>
<evidence type="ECO:0000313" key="6">
    <source>
        <dbReference type="Proteomes" id="UP001150925"/>
    </source>
</evidence>
<dbReference type="GO" id="GO:0000324">
    <property type="term" value="C:fungal-type vacuole"/>
    <property type="evidence" value="ECO:0007669"/>
    <property type="project" value="TreeGrafter"/>
</dbReference>
<comment type="caution">
    <text evidence="5">The sequence shown here is derived from an EMBL/GenBank/DDBJ whole genome shotgun (WGS) entry which is preliminary data.</text>
</comment>
<dbReference type="Gene3D" id="3.60.21.10">
    <property type="match status" value="1"/>
</dbReference>
<sequence>MGKSSVSLLPRAPRTVPRRWRTWLTGFLVGATLGTVVLTTWPWPTTIVSLPGTPNTFTDNPSGQFLHISDIHVDAHYRQGATLDSYCHRHAKHSDDEDSESVGRFGAPVSSCDSPVKLVDITFHWLKRTLAADLDFVLFTGDSARHERDDRLPRSVDEVVMLNRYVASRFLALFHPDVTPVIHVVGNNDVEPHNLMEPGPNPMLQGLYEAWQEYIPIDQKDLYLTMGYYRRILQPGKLLVAALNTQWFHSSNDAVGACRKADHPGAQQLVWLQDILEQAQSTGAQVIIAGHVAPEFDDYYNSCYKRYSRLVVKYRDVIQGQLFGHNNKDHFYFLANDADSRRPNVKNALLPTALDANDNLPDVSIQKGVPSLIKELMKHYKRVWADRKTTQYSVVNISPSIIPTYNPTLRKYRYVTGSTSPQFKRPYGTLLDYDQYWLNLTDANEQFTELGSPLYEPDFEFLYSARQQYNMPDLTTESYLDLAYRITQNKTLRREYAEFLCVMTNLHGGAYNDA</sequence>
<dbReference type="GO" id="GO:0006798">
    <property type="term" value="P:polyphosphate catabolic process"/>
    <property type="evidence" value="ECO:0007669"/>
    <property type="project" value="TreeGrafter"/>
</dbReference>
<keyword evidence="3" id="KW-0472">Membrane</keyword>
<feature type="transmembrane region" description="Helical" evidence="3">
    <location>
        <begin position="20"/>
        <end position="43"/>
    </location>
</feature>
<dbReference type="GO" id="GO:0004309">
    <property type="term" value="F:exopolyphosphatase activity"/>
    <property type="evidence" value="ECO:0007669"/>
    <property type="project" value="TreeGrafter"/>
</dbReference>
<evidence type="ECO:0000256" key="3">
    <source>
        <dbReference type="SAM" id="Phobius"/>
    </source>
</evidence>
<keyword evidence="3" id="KW-0812">Transmembrane</keyword>
<protein>
    <submittedName>
        <fullName evidence="5">Endopolyphosphatase</fullName>
        <ecNumber evidence="5">3.6.1.10</ecNumber>
    </submittedName>
</protein>
<dbReference type="EMBL" id="JANBPY010000728">
    <property type="protein sequence ID" value="KAJ1964177.1"/>
    <property type="molecule type" value="Genomic_DNA"/>
</dbReference>
<organism evidence="5 6">
    <name type="scientific">Dispira parvispora</name>
    <dbReference type="NCBI Taxonomy" id="1520584"/>
    <lineage>
        <taxon>Eukaryota</taxon>
        <taxon>Fungi</taxon>
        <taxon>Fungi incertae sedis</taxon>
        <taxon>Zoopagomycota</taxon>
        <taxon>Kickxellomycotina</taxon>
        <taxon>Dimargaritomycetes</taxon>
        <taxon>Dimargaritales</taxon>
        <taxon>Dimargaritaceae</taxon>
        <taxon>Dispira</taxon>
    </lineage>
</organism>
<evidence type="ECO:0000259" key="4">
    <source>
        <dbReference type="Pfam" id="PF00149"/>
    </source>
</evidence>
<keyword evidence="2" id="KW-0325">Glycoprotein</keyword>
<proteinExistence type="predicted"/>
<dbReference type="EC" id="3.6.1.10" evidence="5"/>
<dbReference type="OrthoDB" id="348678at2759"/>
<keyword evidence="6" id="KW-1185">Reference proteome</keyword>
<evidence type="ECO:0000313" key="5">
    <source>
        <dbReference type="EMBL" id="KAJ1964177.1"/>
    </source>
</evidence>
<dbReference type="PANTHER" id="PTHR10340">
    <property type="entry name" value="SPHINGOMYELIN PHOSPHODIESTERASE"/>
    <property type="match status" value="1"/>
</dbReference>
<dbReference type="InterPro" id="IPR029052">
    <property type="entry name" value="Metallo-depent_PP-like"/>
</dbReference>
<dbReference type="Pfam" id="PF00149">
    <property type="entry name" value="Metallophos"/>
    <property type="match status" value="1"/>
</dbReference>
<dbReference type="AlphaFoldDB" id="A0A9W8E237"/>
<dbReference type="GO" id="GO:0005615">
    <property type="term" value="C:extracellular space"/>
    <property type="evidence" value="ECO:0007669"/>
    <property type="project" value="TreeGrafter"/>
</dbReference>
<keyword evidence="1 5" id="KW-0378">Hydrolase</keyword>
<name>A0A9W8E237_9FUNG</name>
<reference evidence="5" key="1">
    <citation type="submission" date="2022-07" db="EMBL/GenBank/DDBJ databases">
        <title>Phylogenomic reconstructions and comparative analyses of Kickxellomycotina fungi.</title>
        <authorList>
            <person name="Reynolds N.K."/>
            <person name="Stajich J.E."/>
            <person name="Barry K."/>
            <person name="Grigoriev I.V."/>
            <person name="Crous P."/>
            <person name="Smith M.E."/>
        </authorList>
    </citation>
    <scope>NUCLEOTIDE SEQUENCE</scope>
    <source>
        <strain evidence="5">RSA 1196</strain>
    </source>
</reference>
<gene>
    <name evidence="5" type="primary">PPN1_2</name>
    <name evidence="5" type="ORF">IWQ62_003004</name>
</gene>
<evidence type="ECO:0000256" key="1">
    <source>
        <dbReference type="ARBA" id="ARBA00022801"/>
    </source>
</evidence>